<accession>A0A517KWV3</accession>
<feature type="compositionally biased region" description="Polar residues" evidence="1">
    <location>
        <begin position="11"/>
        <end position="28"/>
    </location>
</feature>
<sequence length="262" mass="28957">MSFPSFITVHLPSSSRQQSSPHNPSLPTSRKAAKRKFSDTESNASSDFTMESSPTPCRTNLGPQALTSHVSNMLDSIKDMRKDIRRISDQQDNAVETLDEIQRLTTRIGIVEDKVMRVDRTVSDAMMRVEGAMTTMANRILAVNFNTLARAENSRLKVGDEKAELSPLNNIETNQAIPYFPTTPRAISKLSRNLLQALLQELGAPMMGRSSRTMRERVRLVVGLPSSIDIDLSLRGEKDGFGGGGRFGNGFDGGWDDDFASY</sequence>
<evidence type="ECO:0000313" key="3">
    <source>
        <dbReference type="Proteomes" id="UP000316270"/>
    </source>
</evidence>
<name>A0A517KWV3_9PEZI</name>
<proteinExistence type="predicted"/>
<feature type="region of interest" description="Disordered" evidence="1">
    <location>
        <begin position="1"/>
        <end position="64"/>
    </location>
</feature>
<evidence type="ECO:0000256" key="1">
    <source>
        <dbReference type="SAM" id="MobiDB-lite"/>
    </source>
</evidence>
<reference evidence="2 3" key="1">
    <citation type="submission" date="2019-07" db="EMBL/GenBank/DDBJ databases">
        <title>Finished genome of Venturia effusa.</title>
        <authorList>
            <person name="Young C.A."/>
            <person name="Cox M.P."/>
            <person name="Ganley A.R.D."/>
            <person name="David W.J."/>
        </authorList>
    </citation>
    <scope>NUCLEOTIDE SEQUENCE [LARGE SCALE GENOMIC DNA]</scope>
    <source>
        <strain evidence="3">albino</strain>
    </source>
</reference>
<gene>
    <name evidence="2" type="ORF">FKW77_007787</name>
</gene>
<organism evidence="2 3">
    <name type="scientific">Venturia effusa</name>
    <dbReference type="NCBI Taxonomy" id="50376"/>
    <lineage>
        <taxon>Eukaryota</taxon>
        <taxon>Fungi</taxon>
        <taxon>Dikarya</taxon>
        <taxon>Ascomycota</taxon>
        <taxon>Pezizomycotina</taxon>
        <taxon>Dothideomycetes</taxon>
        <taxon>Pleosporomycetidae</taxon>
        <taxon>Venturiales</taxon>
        <taxon>Venturiaceae</taxon>
        <taxon>Venturia</taxon>
    </lineage>
</organism>
<feature type="compositionally biased region" description="Polar residues" evidence="1">
    <location>
        <begin position="40"/>
        <end position="64"/>
    </location>
</feature>
<dbReference type="STRING" id="50376.A0A517KWV3"/>
<evidence type="ECO:0000313" key="2">
    <source>
        <dbReference type="EMBL" id="QDS67861.1"/>
    </source>
</evidence>
<protein>
    <submittedName>
        <fullName evidence="2">Uncharacterized protein</fullName>
    </submittedName>
</protein>
<dbReference type="EMBL" id="CP042185">
    <property type="protein sequence ID" value="QDS67861.1"/>
    <property type="molecule type" value="Genomic_DNA"/>
</dbReference>
<dbReference type="AlphaFoldDB" id="A0A517KWV3"/>
<keyword evidence="3" id="KW-1185">Reference proteome</keyword>
<dbReference type="Proteomes" id="UP000316270">
    <property type="component" value="Chromosome 1"/>
</dbReference>
<dbReference type="OrthoDB" id="3933766at2759"/>